<dbReference type="Proteomes" id="UP001152024">
    <property type="component" value="Unassembled WGS sequence"/>
</dbReference>
<sequence length="673" mass="74000">MQSLRYIYVTAAYVSTPRSLTSPIQAEGPECLTKGLALQVTPECIDPVYNKIIIDREVDVDVPILHRKISGHFEGTTIDFNIYLPKTNFQGRFFQLVYPTQDSTASDRTIGFGADSGGYTNHVSGAGGYRADAAVAKMSRHIAADYYNYKGKIYGYVYGGSGGSFVTVGAIENTFDIWQGAVPLIQAVPVSLPNNFCIRAFGQVAFDSVATSIIDPIRPGGSGDPFSALDLTRRRVLEEVTHLGIPIRSWEDYTGVAQNRTQLWSVMRNLVVPTIRSVDPTYFSDFWTKPGYLGTENSKLGELWRSSLYELNATVRKVIDGPNGVPCSIILDRVIGTPPPHGLTFEIISQKNGETLGQFTATLNMSSKLAAVHPENNATIIKSLSEGVLLKVNNRDTLAASSYHRHQIPTEDGFYAWDYLLNADGTPKYPQRPVLLGSKLSQGASGGGTHTGNITGKVIVMGTLLDYDAFPWHADWYKKKVEKSLGNRFGDNYRLYFADNADHEMHGVPKSMTHRVVEFTGMYEQHLRDLAAWVESGKQPVAQTVYSVKNGQVVVPKTAAERKGIQAVIDLRAEGKSRAAIGKGHRISLKAHVEAPAGVGIITSVEWDFEGNGNFVKGDFEKRKTSMEVSASTKFQQTGVYFPTVRVAVHREGDAESPYAQVLNLGRMRLTVH</sequence>
<proteinExistence type="predicted"/>
<name>A0ABQ8R178_FUSEQ</name>
<dbReference type="EMBL" id="JAOQBH010000019">
    <property type="protein sequence ID" value="KAJ4122809.1"/>
    <property type="molecule type" value="Genomic_DNA"/>
</dbReference>
<comment type="caution">
    <text evidence="1">The sequence shown here is derived from an EMBL/GenBank/DDBJ whole genome shotgun (WGS) entry which is preliminary data.</text>
</comment>
<keyword evidence="2" id="KW-1185">Reference proteome</keyword>
<organism evidence="1 2">
    <name type="scientific">Fusarium equiseti</name>
    <name type="common">Fusarium scirpi</name>
    <dbReference type="NCBI Taxonomy" id="61235"/>
    <lineage>
        <taxon>Eukaryota</taxon>
        <taxon>Fungi</taxon>
        <taxon>Dikarya</taxon>
        <taxon>Ascomycota</taxon>
        <taxon>Pezizomycotina</taxon>
        <taxon>Sordariomycetes</taxon>
        <taxon>Hypocreomycetidae</taxon>
        <taxon>Hypocreales</taxon>
        <taxon>Nectriaceae</taxon>
        <taxon>Fusarium</taxon>
        <taxon>Fusarium incarnatum-equiseti species complex</taxon>
    </lineage>
</organism>
<protein>
    <submittedName>
        <fullName evidence="1">Uncharacterized protein</fullName>
    </submittedName>
</protein>
<evidence type="ECO:0000313" key="2">
    <source>
        <dbReference type="Proteomes" id="UP001152024"/>
    </source>
</evidence>
<gene>
    <name evidence="1" type="ORF">NW768_010254</name>
</gene>
<reference evidence="1" key="1">
    <citation type="submission" date="2022-09" db="EMBL/GenBank/DDBJ databases">
        <title>Fusarium specimens isolated from Avocado Roots.</title>
        <authorList>
            <person name="Stajich J."/>
            <person name="Roper C."/>
            <person name="Heimlech-Rivalta G."/>
        </authorList>
    </citation>
    <scope>NUCLEOTIDE SEQUENCE</scope>
    <source>
        <strain evidence="1">CF00095</strain>
    </source>
</reference>
<accession>A0ABQ8R178</accession>
<evidence type="ECO:0000313" key="1">
    <source>
        <dbReference type="EMBL" id="KAJ4122809.1"/>
    </source>
</evidence>